<name>A0A4X1TUD6_PIG</name>
<dbReference type="PANTHER" id="PTHR13322:SF2">
    <property type="entry name" value="INTEGRATOR COMPLEX SUBUNIT 7"/>
    <property type="match status" value="1"/>
</dbReference>
<protein>
    <recommendedName>
        <fullName evidence="1">Integrator complex subunit 7 N-terminal domain-containing protein</fullName>
    </recommendedName>
</protein>
<dbReference type="GO" id="GO:0016180">
    <property type="term" value="P:snRNA processing"/>
    <property type="evidence" value="ECO:0007669"/>
    <property type="project" value="InterPro"/>
</dbReference>
<dbReference type="InterPro" id="IPR056516">
    <property type="entry name" value="INTS7_N"/>
</dbReference>
<evidence type="ECO:0000259" key="1">
    <source>
        <dbReference type="Pfam" id="PF24436"/>
    </source>
</evidence>
<evidence type="ECO:0000313" key="2">
    <source>
        <dbReference type="Ensembl" id="ENSSSCP00070018949.1"/>
    </source>
</evidence>
<dbReference type="Proteomes" id="UP000314985">
    <property type="component" value="Unassembled WGS sequence"/>
</dbReference>
<organism evidence="2 3">
    <name type="scientific">Sus scrofa</name>
    <name type="common">Pig</name>
    <dbReference type="NCBI Taxonomy" id="9823"/>
    <lineage>
        <taxon>Eukaryota</taxon>
        <taxon>Metazoa</taxon>
        <taxon>Chordata</taxon>
        <taxon>Craniata</taxon>
        <taxon>Vertebrata</taxon>
        <taxon>Euteleostomi</taxon>
        <taxon>Mammalia</taxon>
        <taxon>Eutheria</taxon>
        <taxon>Laurasiatheria</taxon>
        <taxon>Artiodactyla</taxon>
        <taxon>Suina</taxon>
        <taxon>Suidae</taxon>
        <taxon>Sus</taxon>
    </lineage>
</organism>
<accession>A0A4X1TUD6</accession>
<dbReference type="Pfam" id="PF24436">
    <property type="entry name" value="INTS7_N"/>
    <property type="match status" value="1"/>
</dbReference>
<dbReference type="AlphaFoldDB" id="A0A4X1TUD6"/>
<reference evidence="2" key="2">
    <citation type="submission" date="2025-08" db="UniProtKB">
        <authorList>
            <consortium name="Ensembl"/>
        </authorList>
    </citation>
    <scope>IDENTIFICATION</scope>
</reference>
<evidence type="ECO:0000313" key="3">
    <source>
        <dbReference type="Proteomes" id="UP000314985"/>
    </source>
</evidence>
<dbReference type="PANTHER" id="PTHR13322">
    <property type="entry name" value="C1ORF73 PROTEIN"/>
    <property type="match status" value="1"/>
</dbReference>
<feature type="domain" description="Integrator complex subunit 7 N-terminal" evidence="1">
    <location>
        <begin position="25"/>
        <end position="73"/>
    </location>
</feature>
<reference evidence="3" key="1">
    <citation type="submission" date="2017-08" db="EMBL/GenBank/DDBJ databases">
        <title>USMARCv1.0.</title>
        <authorList>
            <person name="Hannum G.I."/>
            <person name="Koren S."/>
            <person name="Schroeder S.G."/>
            <person name="Chin S.C."/>
            <person name="Nonneman D.J."/>
            <person name="Becker S.A."/>
            <person name="Rosen B.D."/>
            <person name="Bickhart D.M."/>
            <person name="Putnam N.H."/>
            <person name="Green R.E."/>
            <person name="Tuggle C.K."/>
            <person name="Liu H."/>
            <person name="Rohrer G.A."/>
            <person name="Warr A."/>
            <person name="Hall R."/>
            <person name="Kim K."/>
            <person name="Hume D.A."/>
            <person name="Talbot R."/>
            <person name="Chow W."/>
            <person name="Howe K."/>
            <person name="Schwartz A.S."/>
            <person name="Watson M."/>
            <person name="Archibald A.L."/>
            <person name="Phillippy A.M."/>
            <person name="Smith T.P.L."/>
        </authorList>
    </citation>
    <scope>NUCLEOTIDE SEQUENCE [LARGE SCALE GENOMIC DNA]</scope>
</reference>
<dbReference type="Ensembl" id="ENSSSCT00070022907.1">
    <property type="protein sequence ID" value="ENSSSCP00070018949.1"/>
    <property type="gene ID" value="ENSSSCG00070011738.1"/>
</dbReference>
<dbReference type="GO" id="GO:0032039">
    <property type="term" value="C:integrator complex"/>
    <property type="evidence" value="ECO:0007669"/>
    <property type="project" value="InterPro"/>
</dbReference>
<dbReference type="InterPro" id="IPR033060">
    <property type="entry name" value="INTS7"/>
</dbReference>
<sequence length="87" mass="9613">TAVDSPESFLSTGCSRKFISCSSLCALSVGLRSGKLGEQCEAVVRFPRLFQKYPFPILINSAFLKLADVFRVGLHVPVKCLKHVNKR</sequence>
<proteinExistence type="predicted"/>